<dbReference type="PANTHER" id="PTHR33420:SF33">
    <property type="entry name" value="MINOR FIMBRIAL SUBUNIT"/>
    <property type="match status" value="1"/>
</dbReference>
<dbReference type="Gene3D" id="2.60.40.1090">
    <property type="entry name" value="Fimbrial-type adhesion domain"/>
    <property type="match status" value="1"/>
</dbReference>
<dbReference type="InterPro" id="IPR000259">
    <property type="entry name" value="Adhesion_dom_fimbrial"/>
</dbReference>
<dbReference type="PANTHER" id="PTHR33420">
    <property type="entry name" value="FIMBRIAL SUBUNIT ELFA-RELATED"/>
    <property type="match status" value="1"/>
</dbReference>
<gene>
    <name evidence="3" type="ORF">RYZ90_15535</name>
</gene>
<proteinExistence type="predicted"/>
<sequence>MMKAPLYNLIFVTALALYGTASYAQDLTVNFDATVEETTCAMTVRSLGSAAASGTSNDGYILTVPEMTVLDIVNQTSKAEGSFTLLPTECNNEITSIIMSISGNTNAGNSYFIDNDSSISGYAENVSMAFIPKGGTDGQRIKLDGTQNVTWSSNQITNGMDLSVQFRRLTSTTPVAGTFQANATFSFTYK</sequence>
<dbReference type="SUPFAM" id="SSF49401">
    <property type="entry name" value="Bacterial adhesins"/>
    <property type="match status" value="1"/>
</dbReference>
<evidence type="ECO:0000256" key="1">
    <source>
        <dbReference type="SAM" id="SignalP"/>
    </source>
</evidence>
<feature type="signal peptide" evidence="1">
    <location>
        <begin position="1"/>
        <end position="24"/>
    </location>
</feature>
<feature type="domain" description="Fimbrial-type adhesion" evidence="2">
    <location>
        <begin position="62"/>
        <end position="190"/>
    </location>
</feature>
<keyword evidence="1" id="KW-0732">Signal</keyword>
<comment type="caution">
    <text evidence="3">The sequence shown here is derived from an EMBL/GenBank/DDBJ whole genome shotgun (WGS) entry which is preliminary data.</text>
</comment>
<dbReference type="InterPro" id="IPR050263">
    <property type="entry name" value="Bact_Fimbrial_Adh_Pro"/>
</dbReference>
<protein>
    <submittedName>
        <fullName evidence="3">Fimbrial protein</fullName>
    </submittedName>
</protein>
<evidence type="ECO:0000313" key="3">
    <source>
        <dbReference type="EMBL" id="MDW2635256.1"/>
    </source>
</evidence>
<feature type="chain" id="PRO_5044802514" evidence="1">
    <location>
        <begin position="25"/>
        <end position="190"/>
    </location>
</feature>
<dbReference type="GeneID" id="86977935"/>
<organism evidence="3 4">
    <name type="scientific">Citrobacter portucalensis</name>
    <dbReference type="NCBI Taxonomy" id="1639133"/>
    <lineage>
        <taxon>Bacteria</taxon>
        <taxon>Pseudomonadati</taxon>
        <taxon>Pseudomonadota</taxon>
        <taxon>Gammaproteobacteria</taxon>
        <taxon>Enterobacterales</taxon>
        <taxon>Enterobacteriaceae</taxon>
        <taxon>Citrobacter</taxon>
        <taxon>Citrobacter freundii complex</taxon>
    </lineage>
</organism>
<dbReference type="Proteomes" id="UP001269984">
    <property type="component" value="Unassembled WGS sequence"/>
</dbReference>
<dbReference type="Pfam" id="PF00419">
    <property type="entry name" value="Fimbrial"/>
    <property type="match status" value="1"/>
</dbReference>
<evidence type="ECO:0000259" key="2">
    <source>
        <dbReference type="Pfam" id="PF00419"/>
    </source>
</evidence>
<accession>A0ABD5H3X6</accession>
<reference evidence="3 4" key="1">
    <citation type="submission" date="2023-10" db="EMBL/GenBank/DDBJ databases">
        <title>Fecal carriage and genetic characteristics of carbapenem-resistant Enterobacterales among healthy adults from four provinces of China.</title>
        <authorList>
            <person name="Li Y."/>
            <person name="Zhang R."/>
        </authorList>
    </citation>
    <scope>NUCLEOTIDE SEQUENCE [LARGE SCALE GENOMIC DNA]</scope>
    <source>
        <strain evidence="3 4">HN-71</strain>
    </source>
</reference>
<dbReference type="InterPro" id="IPR008966">
    <property type="entry name" value="Adhesion_dom_sf"/>
</dbReference>
<dbReference type="AlphaFoldDB" id="A0ABD5H3X6"/>
<evidence type="ECO:0000313" key="4">
    <source>
        <dbReference type="Proteomes" id="UP001269984"/>
    </source>
</evidence>
<dbReference type="RefSeq" id="WP_048227076.1">
    <property type="nucleotide sequence ID" value="NZ_CADCYZ010000014.1"/>
</dbReference>
<dbReference type="InterPro" id="IPR036937">
    <property type="entry name" value="Adhesion_dom_fimbrial_sf"/>
</dbReference>
<name>A0ABD5H3X6_9ENTR</name>
<dbReference type="EMBL" id="JAWPAZ010000005">
    <property type="protein sequence ID" value="MDW2635256.1"/>
    <property type="molecule type" value="Genomic_DNA"/>
</dbReference>